<dbReference type="AlphaFoldDB" id="A0A917K306"/>
<dbReference type="GO" id="GO:0046872">
    <property type="term" value="F:metal ion binding"/>
    <property type="evidence" value="ECO:0007669"/>
    <property type="project" value="UniProtKB-KW"/>
</dbReference>
<dbReference type="CDD" id="cd00685">
    <property type="entry name" value="Trans_IPPS_HT"/>
    <property type="match status" value="1"/>
</dbReference>
<dbReference type="InterPro" id="IPR000092">
    <property type="entry name" value="Polyprenyl_synt"/>
</dbReference>
<evidence type="ECO:0000256" key="6">
    <source>
        <dbReference type="ARBA" id="ARBA00022723"/>
    </source>
</evidence>
<evidence type="ECO:0000313" key="14">
    <source>
        <dbReference type="Proteomes" id="UP000637695"/>
    </source>
</evidence>
<dbReference type="EMBL" id="BMOY01000002">
    <property type="protein sequence ID" value="GGI95847.1"/>
    <property type="molecule type" value="Genomic_DNA"/>
</dbReference>
<keyword evidence="14" id="KW-1185">Reference proteome</keyword>
<evidence type="ECO:0000256" key="7">
    <source>
        <dbReference type="ARBA" id="ARBA00022842"/>
    </source>
</evidence>
<dbReference type="GO" id="GO:0004337">
    <property type="term" value="F:(2E,6E)-farnesyl diphosphate synthase activity"/>
    <property type="evidence" value="ECO:0007669"/>
    <property type="project" value="UniProtKB-EC"/>
</dbReference>
<keyword evidence="8" id="KW-0414">Isoprene biosynthesis</keyword>
<sequence>MSHPRSPVDAAQAYLTSFAPAVDAYLATLFPEGAPMPARLREAMNYSLLAGGKRLRPVLCLATARTFGVAEDVVMPAAAAIELVHCYSLIHDDLPCMDDDDLRRGRPTNHKVFGEATALLAGDALLTYAFEQLAQPLPVPPDRQMAMVRTLAHAAGCYGMVGGQMADLEAERRDGTPEDLAYIHTHKTAKLIQAAVLIGSWFADVAESVRDALARFGLHAGWAFQIMDDWLDVAGDAAEMGKARGSDERLQKLTYPRLFGLAETRRQAEAHLAEAVGALAAAGIDSPLLVGLAQRMVERQR</sequence>
<dbReference type="PANTHER" id="PTHR43281:SF1">
    <property type="entry name" value="FARNESYL DIPHOSPHATE SYNTHASE"/>
    <property type="match status" value="1"/>
</dbReference>
<accession>A0A917K306</accession>
<dbReference type="InterPro" id="IPR033749">
    <property type="entry name" value="Polyprenyl_synt_CS"/>
</dbReference>
<dbReference type="GO" id="GO:0005737">
    <property type="term" value="C:cytoplasm"/>
    <property type="evidence" value="ECO:0007669"/>
    <property type="project" value="UniProtKB-ARBA"/>
</dbReference>
<evidence type="ECO:0000256" key="9">
    <source>
        <dbReference type="ARBA" id="ARBA00032380"/>
    </source>
</evidence>
<dbReference type="PANTHER" id="PTHR43281">
    <property type="entry name" value="FARNESYL DIPHOSPHATE SYNTHASE"/>
    <property type="match status" value="1"/>
</dbReference>
<comment type="similarity">
    <text evidence="2 12">Belongs to the FPP/GGPP synthase family.</text>
</comment>
<reference evidence="13" key="2">
    <citation type="submission" date="2020-09" db="EMBL/GenBank/DDBJ databases">
        <authorList>
            <person name="Sun Q."/>
            <person name="Ohkuma M."/>
        </authorList>
    </citation>
    <scope>NUCLEOTIDE SEQUENCE</scope>
    <source>
        <strain evidence="13">JCM 18487</strain>
    </source>
</reference>
<dbReference type="InterPro" id="IPR053378">
    <property type="entry name" value="Prenyl_diphosphate_synthase"/>
</dbReference>
<evidence type="ECO:0000313" key="13">
    <source>
        <dbReference type="EMBL" id="GGI95847.1"/>
    </source>
</evidence>
<evidence type="ECO:0000256" key="8">
    <source>
        <dbReference type="ARBA" id="ARBA00023229"/>
    </source>
</evidence>
<dbReference type="Pfam" id="PF00348">
    <property type="entry name" value="polyprenyl_synt"/>
    <property type="match status" value="1"/>
</dbReference>
<keyword evidence="7" id="KW-0460">Magnesium</keyword>
<dbReference type="EC" id="2.5.1.10" evidence="3"/>
<evidence type="ECO:0000256" key="11">
    <source>
        <dbReference type="ARBA" id="ARBA00049399"/>
    </source>
</evidence>
<name>A0A917K306_9BACL</name>
<dbReference type="SFLD" id="SFLDG01017">
    <property type="entry name" value="Polyprenyl_Transferase_Like"/>
    <property type="match status" value="1"/>
</dbReference>
<protein>
    <recommendedName>
        <fullName evidence="4">Farnesyl diphosphate synthase</fullName>
        <ecNumber evidence="3">2.5.1.10</ecNumber>
    </recommendedName>
    <alternativeName>
        <fullName evidence="10">(2E,6E)-farnesyl diphosphate synthase</fullName>
    </alternativeName>
    <alternativeName>
        <fullName evidence="9">Geranyltranstransferase</fullName>
    </alternativeName>
</protein>
<dbReference type="RefSeq" id="WP_188880691.1">
    <property type="nucleotide sequence ID" value="NZ_BMOY01000002.1"/>
</dbReference>
<keyword evidence="5 12" id="KW-0808">Transferase</keyword>
<dbReference type="PROSITE" id="PS00723">
    <property type="entry name" value="POLYPRENYL_SYNTHASE_1"/>
    <property type="match status" value="1"/>
</dbReference>
<dbReference type="InterPro" id="IPR008949">
    <property type="entry name" value="Isoprenoid_synthase_dom_sf"/>
</dbReference>
<evidence type="ECO:0000256" key="12">
    <source>
        <dbReference type="RuleBase" id="RU004466"/>
    </source>
</evidence>
<evidence type="ECO:0000256" key="10">
    <source>
        <dbReference type="ARBA" id="ARBA00032873"/>
    </source>
</evidence>
<proteinExistence type="inferred from homology"/>
<evidence type="ECO:0000256" key="2">
    <source>
        <dbReference type="ARBA" id="ARBA00006706"/>
    </source>
</evidence>
<comment type="cofactor">
    <cofactor evidence="1">
        <name>Mg(2+)</name>
        <dbReference type="ChEBI" id="CHEBI:18420"/>
    </cofactor>
</comment>
<dbReference type="FunFam" id="1.10.600.10:FF:000001">
    <property type="entry name" value="Geranylgeranyl diphosphate synthase"/>
    <property type="match status" value="1"/>
</dbReference>
<dbReference type="Proteomes" id="UP000637695">
    <property type="component" value="Unassembled WGS sequence"/>
</dbReference>
<dbReference type="Gene3D" id="1.10.600.10">
    <property type="entry name" value="Farnesyl Diphosphate Synthase"/>
    <property type="match status" value="1"/>
</dbReference>
<comment type="catalytic activity">
    <reaction evidence="11">
        <text>isopentenyl diphosphate + (2E)-geranyl diphosphate = (2E,6E)-farnesyl diphosphate + diphosphate</text>
        <dbReference type="Rhea" id="RHEA:19361"/>
        <dbReference type="ChEBI" id="CHEBI:33019"/>
        <dbReference type="ChEBI" id="CHEBI:58057"/>
        <dbReference type="ChEBI" id="CHEBI:128769"/>
        <dbReference type="ChEBI" id="CHEBI:175763"/>
        <dbReference type="EC" id="2.5.1.10"/>
    </reaction>
</comment>
<evidence type="ECO:0000256" key="3">
    <source>
        <dbReference type="ARBA" id="ARBA00012439"/>
    </source>
</evidence>
<evidence type="ECO:0000256" key="4">
    <source>
        <dbReference type="ARBA" id="ARBA00015100"/>
    </source>
</evidence>
<dbReference type="GO" id="GO:0016114">
    <property type="term" value="P:terpenoid biosynthetic process"/>
    <property type="evidence" value="ECO:0007669"/>
    <property type="project" value="UniProtKB-ARBA"/>
</dbReference>
<dbReference type="SFLD" id="SFLDS00005">
    <property type="entry name" value="Isoprenoid_Synthase_Type_I"/>
    <property type="match status" value="1"/>
</dbReference>
<keyword evidence="6" id="KW-0479">Metal-binding</keyword>
<dbReference type="SUPFAM" id="SSF48576">
    <property type="entry name" value="Terpenoid synthases"/>
    <property type="match status" value="1"/>
</dbReference>
<gene>
    <name evidence="13" type="primary">crtE</name>
    <name evidence="13" type="ORF">GCM10010885_01920</name>
</gene>
<evidence type="ECO:0000256" key="1">
    <source>
        <dbReference type="ARBA" id="ARBA00001946"/>
    </source>
</evidence>
<dbReference type="NCBIfam" id="NF045485">
    <property type="entry name" value="FPPsyn"/>
    <property type="match status" value="1"/>
</dbReference>
<evidence type="ECO:0000256" key="5">
    <source>
        <dbReference type="ARBA" id="ARBA00022679"/>
    </source>
</evidence>
<comment type="caution">
    <text evidence="13">The sequence shown here is derived from an EMBL/GenBank/DDBJ whole genome shotgun (WGS) entry which is preliminary data.</text>
</comment>
<reference evidence="13" key="1">
    <citation type="journal article" date="2014" name="Int. J. Syst. Evol. Microbiol.">
        <title>Complete genome sequence of Corynebacterium casei LMG S-19264T (=DSM 44701T), isolated from a smear-ripened cheese.</title>
        <authorList>
            <consortium name="US DOE Joint Genome Institute (JGI-PGF)"/>
            <person name="Walter F."/>
            <person name="Albersmeier A."/>
            <person name="Kalinowski J."/>
            <person name="Ruckert C."/>
        </authorList>
    </citation>
    <scope>NUCLEOTIDE SEQUENCE</scope>
    <source>
        <strain evidence="13">JCM 18487</strain>
    </source>
</reference>
<organism evidence="13 14">
    <name type="scientific">Alicyclobacillus cellulosilyticus</name>
    <dbReference type="NCBI Taxonomy" id="1003997"/>
    <lineage>
        <taxon>Bacteria</taxon>
        <taxon>Bacillati</taxon>
        <taxon>Bacillota</taxon>
        <taxon>Bacilli</taxon>
        <taxon>Bacillales</taxon>
        <taxon>Alicyclobacillaceae</taxon>
        <taxon>Alicyclobacillus</taxon>
    </lineage>
</organism>